<organism evidence="6 7">
    <name type="scientific">Linum tenue</name>
    <dbReference type="NCBI Taxonomy" id="586396"/>
    <lineage>
        <taxon>Eukaryota</taxon>
        <taxon>Viridiplantae</taxon>
        <taxon>Streptophyta</taxon>
        <taxon>Embryophyta</taxon>
        <taxon>Tracheophyta</taxon>
        <taxon>Spermatophyta</taxon>
        <taxon>Magnoliopsida</taxon>
        <taxon>eudicotyledons</taxon>
        <taxon>Gunneridae</taxon>
        <taxon>Pentapetalae</taxon>
        <taxon>rosids</taxon>
        <taxon>fabids</taxon>
        <taxon>Malpighiales</taxon>
        <taxon>Linaceae</taxon>
        <taxon>Linum</taxon>
    </lineage>
</organism>
<dbReference type="Proteomes" id="UP001154282">
    <property type="component" value="Unassembled WGS sequence"/>
</dbReference>
<dbReference type="PROSITE" id="PS51471">
    <property type="entry name" value="FE2OG_OXY"/>
    <property type="match status" value="1"/>
</dbReference>
<feature type="region of interest" description="Disordered" evidence="4">
    <location>
        <begin position="87"/>
        <end position="109"/>
    </location>
</feature>
<accession>A0AAV0H1W8</accession>
<dbReference type="EMBL" id="CAMGYJ010000002">
    <property type="protein sequence ID" value="CAI0379274.1"/>
    <property type="molecule type" value="Genomic_DNA"/>
</dbReference>
<dbReference type="InterPro" id="IPR050295">
    <property type="entry name" value="Plant_2OG-oxidoreductases"/>
</dbReference>
<dbReference type="GO" id="GO:0046872">
    <property type="term" value="F:metal ion binding"/>
    <property type="evidence" value="ECO:0007669"/>
    <property type="project" value="UniProtKB-KW"/>
</dbReference>
<evidence type="ECO:0000313" key="6">
    <source>
        <dbReference type="EMBL" id="CAI0379274.1"/>
    </source>
</evidence>
<reference evidence="6" key="1">
    <citation type="submission" date="2022-08" db="EMBL/GenBank/DDBJ databases">
        <authorList>
            <person name="Gutierrez-Valencia J."/>
        </authorList>
    </citation>
    <scope>NUCLEOTIDE SEQUENCE</scope>
</reference>
<protein>
    <recommendedName>
        <fullName evidence="5">Fe2OG dioxygenase domain-containing protein</fullName>
    </recommendedName>
</protein>
<name>A0AAV0H1W8_9ROSI</name>
<dbReference type="SUPFAM" id="SSF51197">
    <property type="entry name" value="Clavaminate synthase-like"/>
    <property type="match status" value="1"/>
</dbReference>
<dbReference type="AlphaFoldDB" id="A0AAV0H1W8"/>
<keyword evidence="3" id="KW-0408">Iron</keyword>
<sequence>MAKALQMKPEEMKDIFSGNVRQTMRTNYYPPCPEPDKVIGFTPHSDGTGLTILLQVNEVEGLQIKKDGQWVAVKVLPNDFVVNVGGHSRDDNQWSVPEHRASGDGELGEGEAVDCLLPFS</sequence>
<dbReference type="GO" id="GO:0031418">
    <property type="term" value="F:L-ascorbic acid binding"/>
    <property type="evidence" value="ECO:0007669"/>
    <property type="project" value="UniProtKB-KW"/>
</dbReference>
<dbReference type="Gene3D" id="2.60.120.330">
    <property type="entry name" value="B-lactam Antibiotic, Isopenicillin N Synthase, Chain"/>
    <property type="match status" value="1"/>
</dbReference>
<evidence type="ECO:0000256" key="1">
    <source>
        <dbReference type="ARBA" id="ARBA00022723"/>
    </source>
</evidence>
<dbReference type="PANTHER" id="PTHR47991">
    <property type="entry name" value="OXOGLUTARATE/IRON-DEPENDENT DIOXYGENASE"/>
    <property type="match status" value="1"/>
</dbReference>
<dbReference type="InterPro" id="IPR044861">
    <property type="entry name" value="IPNS-like_FE2OG_OXY"/>
</dbReference>
<evidence type="ECO:0000256" key="3">
    <source>
        <dbReference type="ARBA" id="ARBA00023004"/>
    </source>
</evidence>
<keyword evidence="2" id="KW-0847">Vitamin C</keyword>
<keyword evidence="7" id="KW-1185">Reference proteome</keyword>
<proteinExistence type="predicted"/>
<dbReference type="InterPro" id="IPR027443">
    <property type="entry name" value="IPNS-like_sf"/>
</dbReference>
<comment type="caution">
    <text evidence="6">The sequence shown here is derived from an EMBL/GenBank/DDBJ whole genome shotgun (WGS) entry which is preliminary data.</text>
</comment>
<evidence type="ECO:0000313" key="7">
    <source>
        <dbReference type="Proteomes" id="UP001154282"/>
    </source>
</evidence>
<gene>
    <name evidence="6" type="ORF">LITE_LOCUS2193</name>
</gene>
<evidence type="ECO:0000256" key="4">
    <source>
        <dbReference type="SAM" id="MobiDB-lite"/>
    </source>
</evidence>
<dbReference type="InterPro" id="IPR005123">
    <property type="entry name" value="Oxoglu/Fe-dep_dioxygenase_dom"/>
</dbReference>
<feature type="compositionally biased region" description="Basic and acidic residues" evidence="4">
    <location>
        <begin position="87"/>
        <end position="103"/>
    </location>
</feature>
<evidence type="ECO:0000259" key="5">
    <source>
        <dbReference type="PROSITE" id="PS51471"/>
    </source>
</evidence>
<keyword evidence="1" id="KW-0479">Metal-binding</keyword>
<dbReference type="Pfam" id="PF03171">
    <property type="entry name" value="2OG-FeII_Oxy"/>
    <property type="match status" value="1"/>
</dbReference>
<feature type="domain" description="Fe2OG dioxygenase" evidence="5">
    <location>
        <begin position="20"/>
        <end position="120"/>
    </location>
</feature>
<evidence type="ECO:0000256" key="2">
    <source>
        <dbReference type="ARBA" id="ARBA00022896"/>
    </source>
</evidence>